<dbReference type="SMART" id="SM00881">
    <property type="entry name" value="CoA_binding"/>
    <property type="match status" value="1"/>
</dbReference>
<dbReference type="NCBIfam" id="TIGR01326">
    <property type="entry name" value="OAH_OAS_sulfhy"/>
    <property type="match status" value="1"/>
</dbReference>
<evidence type="ECO:0000313" key="7">
    <source>
        <dbReference type="Proteomes" id="UP000630353"/>
    </source>
</evidence>
<protein>
    <submittedName>
        <fullName evidence="6">O-acetylhomoserine/O-acetylserine sulfhydrylase</fullName>
    </submittedName>
</protein>
<dbReference type="GO" id="GO:0006535">
    <property type="term" value="P:cysteine biosynthetic process from serine"/>
    <property type="evidence" value="ECO:0007669"/>
    <property type="project" value="TreeGrafter"/>
</dbReference>
<evidence type="ECO:0000256" key="3">
    <source>
        <dbReference type="ARBA" id="ARBA00022679"/>
    </source>
</evidence>
<dbReference type="NCBIfam" id="NF004650">
    <property type="entry name" value="PRK05994.1"/>
    <property type="match status" value="1"/>
</dbReference>
<dbReference type="Proteomes" id="UP000630353">
    <property type="component" value="Unassembled WGS sequence"/>
</dbReference>
<evidence type="ECO:0000259" key="5">
    <source>
        <dbReference type="SMART" id="SM00881"/>
    </source>
</evidence>
<dbReference type="GO" id="GO:0071269">
    <property type="term" value="P:L-homocysteine biosynthetic process"/>
    <property type="evidence" value="ECO:0007669"/>
    <property type="project" value="TreeGrafter"/>
</dbReference>
<evidence type="ECO:0000313" key="6">
    <source>
        <dbReference type="EMBL" id="GHD46437.1"/>
    </source>
</evidence>
<organism evidence="6 7">
    <name type="scientific">Thalassobaculum fulvum</name>
    <dbReference type="NCBI Taxonomy" id="1633335"/>
    <lineage>
        <taxon>Bacteria</taxon>
        <taxon>Pseudomonadati</taxon>
        <taxon>Pseudomonadota</taxon>
        <taxon>Alphaproteobacteria</taxon>
        <taxon>Rhodospirillales</taxon>
        <taxon>Thalassobaculaceae</taxon>
        <taxon>Thalassobaculum</taxon>
    </lineage>
</organism>
<keyword evidence="4" id="KW-0663">Pyridoxal phosphate</keyword>
<dbReference type="GO" id="GO:0003961">
    <property type="term" value="F:O-acetylhomoserine aminocarboxypropyltransferase activity"/>
    <property type="evidence" value="ECO:0007669"/>
    <property type="project" value="TreeGrafter"/>
</dbReference>
<keyword evidence="7" id="KW-1185">Reference proteome</keyword>
<dbReference type="PROSITE" id="PS00868">
    <property type="entry name" value="CYS_MET_METAB_PP"/>
    <property type="match status" value="1"/>
</dbReference>
<dbReference type="RefSeq" id="WP_189988379.1">
    <property type="nucleotide sequence ID" value="NZ_BMZS01000003.1"/>
</dbReference>
<evidence type="ECO:0000256" key="4">
    <source>
        <dbReference type="ARBA" id="ARBA00022898"/>
    </source>
</evidence>
<dbReference type="CDD" id="cd00614">
    <property type="entry name" value="CGS_like"/>
    <property type="match status" value="1"/>
</dbReference>
<name>A0A918XQ79_9PROT</name>
<reference evidence="6" key="1">
    <citation type="journal article" date="2014" name="Int. J. Syst. Evol. Microbiol.">
        <title>Complete genome sequence of Corynebacterium casei LMG S-19264T (=DSM 44701T), isolated from a smear-ripened cheese.</title>
        <authorList>
            <consortium name="US DOE Joint Genome Institute (JGI-PGF)"/>
            <person name="Walter F."/>
            <person name="Albersmeier A."/>
            <person name="Kalinowski J."/>
            <person name="Ruckert C."/>
        </authorList>
    </citation>
    <scope>NUCLEOTIDE SEQUENCE</scope>
    <source>
        <strain evidence="6">KCTC 42651</strain>
    </source>
</reference>
<dbReference type="SUPFAM" id="SSF51735">
    <property type="entry name" value="NAD(P)-binding Rossmann-fold domains"/>
    <property type="match status" value="1"/>
</dbReference>
<comment type="similarity">
    <text evidence="2">Belongs to the trans-sulfuration enzymes family.</text>
</comment>
<dbReference type="InterPro" id="IPR015422">
    <property type="entry name" value="PyrdxlP-dep_Trfase_small"/>
</dbReference>
<dbReference type="GO" id="GO:0030170">
    <property type="term" value="F:pyridoxal phosphate binding"/>
    <property type="evidence" value="ECO:0007669"/>
    <property type="project" value="InterPro"/>
</dbReference>
<dbReference type="InterPro" id="IPR006235">
    <property type="entry name" value="OAc-hSer/O-AcSer_sulfhydrylase"/>
</dbReference>
<dbReference type="InterPro" id="IPR054542">
    <property type="entry name" value="Cys_met_metab_PP"/>
</dbReference>
<dbReference type="AlphaFoldDB" id="A0A918XQ79"/>
<proteinExistence type="inferred from homology"/>
<evidence type="ECO:0000256" key="2">
    <source>
        <dbReference type="ARBA" id="ARBA00009077"/>
    </source>
</evidence>
<dbReference type="Gene3D" id="3.40.50.720">
    <property type="entry name" value="NAD(P)-binding Rossmann-like Domain"/>
    <property type="match status" value="1"/>
</dbReference>
<dbReference type="GO" id="GO:0004124">
    <property type="term" value="F:cysteine synthase activity"/>
    <property type="evidence" value="ECO:0007669"/>
    <property type="project" value="TreeGrafter"/>
</dbReference>
<comment type="caution">
    <text evidence="6">The sequence shown here is derived from an EMBL/GenBank/DDBJ whole genome shotgun (WGS) entry which is preliminary data.</text>
</comment>
<gene>
    <name evidence="6" type="ORF">GCM10017083_15550</name>
</gene>
<reference evidence="6" key="2">
    <citation type="submission" date="2020-09" db="EMBL/GenBank/DDBJ databases">
        <authorList>
            <person name="Sun Q."/>
            <person name="Kim S."/>
        </authorList>
    </citation>
    <scope>NUCLEOTIDE SEQUENCE</scope>
    <source>
        <strain evidence="6">KCTC 42651</strain>
    </source>
</reference>
<dbReference type="PANTHER" id="PTHR43797:SF2">
    <property type="entry name" value="HOMOCYSTEINE_CYSTEINE SYNTHASE"/>
    <property type="match status" value="1"/>
</dbReference>
<sequence length="609" mass="65486">MAENDPTAPVVHDAYSDDYIRDILRGVKTIAMVGASDNWNRPSYFAMKYLQQKGYRVYPVNPKVAAAGGEILGEKAYADLDSLPETVDMVDVFRNSEVAGAVTDAAIGHGTRVVWMQLGVRNDEAAARAEAAGIKVVMNRCPKIEFSRLFGELGWHGFNSRVISSKRRIPGKSDAVGGDSDVGDGFVAKGFETLAVHAGSAPDPTTGARATPIYQTTAYVFDDVDHAASLFNLQTFGNIYSRLSNPTVAVLEERIAALEGGHGTTCTASGHSAQMLALFALMGPGDRFVASKRLYGGSITQFGRTFQKFDWHCDFVDVEELEIVRQAALHPKCKAIFAESLANPGGVITDIQALARVADEAGVPLIIDNTMATPYLCRPLEHGADIVVHSTTKFLSGHGNAMGGAVVDGGKFAWDKNDKFPSLSKPEPAYHGLTFFETFGDLAYTIYGHAVGLRDLGPTMAPMNAYLTITGIETLPLRMERHVANAARVAEWLAANPKVAWVSYAGLPGNKYHGLAQRYLPKGAGSVFTFGIKGGYEAGVRAVERCRLLSHLANIGDTRSLILHPASTTHRQLTEEQRTAAGAGDDVIRLSIGLENADDIIADLERALA</sequence>
<dbReference type="Gene3D" id="3.90.1150.10">
    <property type="entry name" value="Aspartate Aminotransferase, domain 1"/>
    <property type="match status" value="1"/>
</dbReference>
<comment type="cofactor">
    <cofactor evidence="1">
        <name>pyridoxal 5'-phosphate</name>
        <dbReference type="ChEBI" id="CHEBI:597326"/>
    </cofactor>
</comment>
<dbReference type="GO" id="GO:0005737">
    <property type="term" value="C:cytoplasm"/>
    <property type="evidence" value="ECO:0007669"/>
    <property type="project" value="TreeGrafter"/>
</dbReference>
<feature type="domain" description="CoA-binding" evidence="5">
    <location>
        <begin position="24"/>
        <end position="120"/>
    </location>
</feature>
<dbReference type="EMBL" id="BMZS01000003">
    <property type="protein sequence ID" value="GHD46437.1"/>
    <property type="molecule type" value="Genomic_DNA"/>
</dbReference>
<dbReference type="InterPro" id="IPR036291">
    <property type="entry name" value="NAD(P)-bd_dom_sf"/>
</dbReference>
<dbReference type="PANTHER" id="PTHR43797">
    <property type="entry name" value="HOMOCYSTEINE/CYSTEINE SYNTHASE"/>
    <property type="match status" value="1"/>
</dbReference>
<keyword evidence="3" id="KW-0808">Transferase</keyword>
<dbReference type="InterPro" id="IPR015421">
    <property type="entry name" value="PyrdxlP-dep_Trfase_major"/>
</dbReference>
<dbReference type="GO" id="GO:0019346">
    <property type="term" value="P:transsulfuration"/>
    <property type="evidence" value="ECO:0007669"/>
    <property type="project" value="InterPro"/>
</dbReference>
<dbReference type="InterPro" id="IPR015424">
    <property type="entry name" value="PyrdxlP-dep_Trfase"/>
</dbReference>
<dbReference type="InterPro" id="IPR003781">
    <property type="entry name" value="CoA-bd"/>
</dbReference>
<dbReference type="FunFam" id="3.40.640.10:FF:000035">
    <property type="entry name" value="O-succinylhomoserine sulfhydrylase"/>
    <property type="match status" value="1"/>
</dbReference>
<dbReference type="SUPFAM" id="SSF53383">
    <property type="entry name" value="PLP-dependent transferases"/>
    <property type="match status" value="1"/>
</dbReference>
<dbReference type="Gene3D" id="3.40.640.10">
    <property type="entry name" value="Type I PLP-dependent aspartate aminotransferase-like (Major domain)"/>
    <property type="match status" value="1"/>
</dbReference>
<dbReference type="InterPro" id="IPR000277">
    <property type="entry name" value="Cys/Met-Metab_PyrdxlP-dep_enz"/>
</dbReference>
<dbReference type="Pfam" id="PF13380">
    <property type="entry name" value="CoA_binding_2"/>
    <property type="match status" value="1"/>
</dbReference>
<evidence type="ECO:0000256" key="1">
    <source>
        <dbReference type="ARBA" id="ARBA00001933"/>
    </source>
</evidence>
<dbReference type="Pfam" id="PF01053">
    <property type="entry name" value="Cys_Met_Meta_PP"/>
    <property type="match status" value="1"/>
</dbReference>
<accession>A0A918XQ79</accession>